<evidence type="ECO:0000313" key="1">
    <source>
        <dbReference type="EMBL" id="MFC7328182.1"/>
    </source>
</evidence>
<dbReference type="Proteomes" id="UP001596540">
    <property type="component" value="Unassembled WGS sequence"/>
</dbReference>
<sequence>MGGPGIDRPDVAGTGGVDADIRLRARWSRRSRATGWPPRDEWWTPAVDAVCRAAVTGGGLADCCDRLGRARARSGVAISAALDDLAALCDVLDWPAPPLELVKALAEGWVGGETTPKDCRDPLTGLATAGYLRTRLGELYQAATPDRPLPHTHRLLVVALDPAVDPWRRAARMIVLGHELRRFFRRGESLALLTRERIGIVTRVTPDLPHRTGALRDRLRREHEAALWAADLPSSYAEALDFLTDVGRPPSTE</sequence>
<accession>A0ABW2KDT0</accession>
<evidence type="ECO:0000313" key="2">
    <source>
        <dbReference type="Proteomes" id="UP001596540"/>
    </source>
</evidence>
<gene>
    <name evidence="1" type="ORF">ACFQRF_10560</name>
</gene>
<proteinExistence type="predicted"/>
<keyword evidence="2" id="KW-1185">Reference proteome</keyword>
<comment type="caution">
    <text evidence="1">The sequence shown here is derived from an EMBL/GenBank/DDBJ whole genome shotgun (WGS) entry which is preliminary data.</text>
</comment>
<reference evidence="2" key="1">
    <citation type="journal article" date="2019" name="Int. J. Syst. Evol. Microbiol.">
        <title>The Global Catalogue of Microorganisms (GCM) 10K type strain sequencing project: providing services to taxonomists for standard genome sequencing and annotation.</title>
        <authorList>
            <consortium name="The Broad Institute Genomics Platform"/>
            <consortium name="The Broad Institute Genome Sequencing Center for Infectious Disease"/>
            <person name="Wu L."/>
            <person name="Ma J."/>
        </authorList>
    </citation>
    <scope>NUCLEOTIDE SEQUENCE [LARGE SCALE GENOMIC DNA]</scope>
    <source>
        <strain evidence="2">CGMCC 4.7382</strain>
    </source>
</reference>
<organism evidence="1 2">
    <name type="scientific">Marinactinospora rubrisoli</name>
    <dbReference type="NCBI Taxonomy" id="2715399"/>
    <lineage>
        <taxon>Bacteria</taxon>
        <taxon>Bacillati</taxon>
        <taxon>Actinomycetota</taxon>
        <taxon>Actinomycetes</taxon>
        <taxon>Streptosporangiales</taxon>
        <taxon>Nocardiopsidaceae</taxon>
        <taxon>Marinactinospora</taxon>
    </lineage>
</organism>
<protein>
    <submittedName>
        <fullName evidence="1">Uncharacterized protein</fullName>
    </submittedName>
</protein>
<name>A0ABW2KDT0_9ACTN</name>
<dbReference type="RefSeq" id="WP_379870831.1">
    <property type="nucleotide sequence ID" value="NZ_JBHTBH010000004.1"/>
</dbReference>
<dbReference type="EMBL" id="JBHTBH010000004">
    <property type="protein sequence ID" value="MFC7328182.1"/>
    <property type="molecule type" value="Genomic_DNA"/>
</dbReference>